<name>A0A140DTH3_9FIRM</name>
<dbReference type="GeneID" id="78477619"/>
<dbReference type="AlphaFoldDB" id="A0A140DTH3"/>
<evidence type="ECO:0000313" key="1">
    <source>
        <dbReference type="EMBL" id="AMK53950.1"/>
    </source>
</evidence>
<dbReference type="Proteomes" id="UP000069771">
    <property type="component" value="Chromosome"/>
</dbReference>
<dbReference type="RefSeq" id="WP_067555732.1">
    <property type="nucleotide sequence ID" value="NZ_CAJTBG010000083.1"/>
</dbReference>
<gene>
    <name evidence="1" type="ORF">AALO17_08160</name>
</gene>
<organism evidence="1 2">
    <name type="scientific">Faecalibaculum rodentium</name>
    <dbReference type="NCBI Taxonomy" id="1702221"/>
    <lineage>
        <taxon>Bacteria</taxon>
        <taxon>Bacillati</taxon>
        <taxon>Bacillota</taxon>
        <taxon>Erysipelotrichia</taxon>
        <taxon>Erysipelotrichales</taxon>
        <taxon>Erysipelotrichaceae</taxon>
        <taxon>Faecalibaculum</taxon>
    </lineage>
</organism>
<evidence type="ECO:0000313" key="2">
    <source>
        <dbReference type="Proteomes" id="UP000069771"/>
    </source>
</evidence>
<sequence length="77" mass="9186">MERKYNPADYDWYAGEFMEKVYQDADRWQKSRSISDKFDLQNDMMALRTSLKVIASDGIITTKKRDEMLEYFLGFLA</sequence>
<proteinExistence type="predicted"/>
<reference evidence="1 2" key="1">
    <citation type="journal article" date="2016" name="Gut Pathog.">
        <title>Whole genome sequencing of "Faecalibaculum rodentium" ALO17, isolated from C57BL/6J laboratory mouse feces.</title>
        <authorList>
            <person name="Lim S."/>
            <person name="Chang D.H."/>
            <person name="Ahn S."/>
            <person name="Kim B.C."/>
        </authorList>
    </citation>
    <scope>NUCLEOTIDE SEQUENCE [LARGE SCALE GENOMIC DNA]</scope>
    <source>
        <strain evidence="1 2">Alo17</strain>
    </source>
</reference>
<accession>A0A140DTH3</accession>
<dbReference type="EMBL" id="CP011391">
    <property type="protein sequence ID" value="AMK53950.1"/>
    <property type="molecule type" value="Genomic_DNA"/>
</dbReference>
<keyword evidence="2" id="KW-1185">Reference proteome</keyword>
<dbReference type="KEGG" id="fro:AALO17_08160"/>
<protein>
    <submittedName>
        <fullName evidence="1">Uncharacterized protein</fullName>
    </submittedName>
</protein>